<dbReference type="Gene3D" id="3.10.450.50">
    <property type="match status" value="1"/>
</dbReference>
<reference evidence="2 3" key="1">
    <citation type="submission" date="2016-10" db="EMBL/GenBank/DDBJ databases">
        <authorList>
            <person name="de Groot N.N."/>
        </authorList>
    </citation>
    <scope>NUCLEOTIDE SEQUENCE [LARGE SCALE GENOMIC DNA]</scope>
    <source>
        <strain evidence="2 3">BH539</strain>
    </source>
</reference>
<proteinExistence type="predicted"/>
<dbReference type="STRING" id="284577.SAMN05216571_11158"/>
<dbReference type="InterPro" id="IPR037401">
    <property type="entry name" value="SnoaL-like"/>
</dbReference>
<keyword evidence="3" id="KW-1185">Reference proteome</keyword>
<dbReference type="RefSeq" id="WP_092527124.1">
    <property type="nucleotide sequence ID" value="NZ_FNCI01000011.1"/>
</dbReference>
<dbReference type="OrthoDB" id="1115105at2"/>
<dbReference type="EMBL" id="FNCI01000011">
    <property type="protein sequence ID" value="SDG37417.1"/>
    <property type="molecule type" value="Genomic_DNA"/>
</dbReference>
<feature type="domain" description="SnoaL-like" evidence="1">
    <location>
        <begin position="9"/>
        <end position="106"/>
    </location>
</feature>
<dbReference type="InterPro" id="IPR032710">
    <property type="entry name" value="NTF2-like_dom_sf"/>
</dbReference>
<dbReference type="Pfam" id="PF12680">
    <property type="entry name" value="SnoaL_2"/>
    <property type="match status" value="1"/>
</dbReference>
<organism evidence="2 3">
    <name type="scientific">Onishia taeanensis</name>
    <dbReference type="NCBI Taxonomy" id="284577"/>
    <lineage>
        <taxon>Bacteria</taxon>
        <taxon>Pseudomonadati</taxon>
        <taxon>Pseudomonadota</taxon>
        <taxon>Gammaproteobacteria</taxon>
        <taxon>Oceanospirillales</taxon>
        <taxon>Halomonadaceae</taxon>
        <taxon>Onishia</taxon>
    </lineage>
</organism>
<dbReference type="Proteomes" id="UP000198641">
    <property type="component" value="Unassembled WGS sequence"/>
</dbReference>
<protein>
    <submittedName>
        <fullName evidence="2">SnoaL-like domain-containing protein</fullName>
    </submittedName>
</protein>
<dbReference type="SUPFAM" id="SSF54427">
    <property type="entry name" value="NTF2-like"/>
    <property type="match status" value="1"/>
</dbReference>
<name>A0A1G7TPZ0_9GAMM</name>
<evidence type="ECO:0000313" key="2">
    <source>
        <dbReference type="EMBL" id="SDG37417.1"/>
    </source>
</evidence>
<gene>
    <name evidence="2" type="ORF">SAMN05216571_11158</name>
</gene>
<accession>A0A1G7TPZ0</accession>
<evidence type="ECO:0000313" key="3">
    <source>
        <dbReference type="Proteomes" id="UP000198641"/>
    </source>
</evidence>
<dbReference type="AlphaFoldDB" id="A0A1G7TPZ0"/>
<sequence>MSRDPALEAFCAFFNKLDKTYTDQLGSVYTDDIVFQDPLHRIEGLSELERYFAALYTHVEECQFAFHQRQRQGDTAFVTWTMTLRHPRLSGGKAYEVEGCSRLTFAPFSAGSDEGIQKVQHHRDYFDAGELLYERLPGLGWVIRQLKRRAGA</sequence>
<evidence type="ECO:0000259" key="1">
    <source>
        <dbReference type="Pfam" id="PF12680"/>
    </source>
</evidence>